<name>A0ABP5VGP4_9ACTN</name>
<accession>A0ABP5VGP4</accession>
<dbReference type="RefSeq" id="WP_344631737.1">
    <property type="nucleotide sequence ID" value="NZ_BAAATJ010000014.1"/>
</dbReference>
<evidence type="ECO:0000313" key="1">
    <source>
        <dbReference type="EMBL" id="GAA2402804.1"/>
    </source>
</evidence>
<dbReference type="EMBL" id="BAAATJ010000014">
    <property type="protein sequence ID" value="GAA2402804.1"/>
    <property type="molecule type" value="Genomic_DNA"/>
</dbReference>
<proteinExistence type="predicted"/>
<organism evidence="1 2">
    <name type="scientific">Streptomyces glaucosporus</name>
    <dbReference type="NCBI Taxonomy" id="284044"/>
    <lineage>
        <taxon>Bacteria</taxon>
        <taxon>Bacillati</taxon>
        <taxon>Actinomycetota</taxon>
        <taxon>Actinomycetes</taxon>
        <taxon>Kitasatosporales</taxon>
        <taxon>Streptomycetaceae</taxon>
        <taxon>Streptomyces</taxon>
    </lineage>
</organism>
<gene>
    <name evidence="1" type="ORF">GCM10010420_32430</name>
</gene>
<dbReference type="Proteomes" id="UP001500058">
    <property type="component" value="Unassembled WGS sequence"/>
</dbReference>
<reference evidence="2" key="1">
    <citation type="journal article" date="2019" name="Int. J. Syst. Evol. Microbiol.">
        <title>The Global Catalogue of Microorganisms (GCM) 10K type strain sequencing project: providing services to taxonomists for standard genome sequencing and annotation.</title>
        <authorList>
            <consortium name="The Broad Institute Genomics Platform"/>
            <consortium name="The Broad Institute Genome Sequencing Center for Infectious Disease"/>
            <person name="Wu L."/>
            <person name="Ma J."/>
        </authorList>
    </citation>
    <scope>NUCLEOTIDE SEQUENCE [LARGE SCALE GENOMIC DNA]</scope>
    <source>
        <strain evidence="2">JCM 6921</strain>
    </source>
</reference>
<comment type="caution">
    <text evidence="1">The sequence shown here is derived from an EMBL/GenBank/DDBJ whole genome shotgun (WGS) entry which is preliminary data.</text>
</comment>
<sequence>MNIALGALDAVVTDAPLPFTPRLALITRPLVEGVMDKEPDAWHRLRTAERALRGRREDRRRAGILHRLVTRLIEDHEHW</sequence>
<keyword evidence="2" id="KW-1185">Reference proteome</keyword>
<protein>
    <submittedName>
        <fullName evidence="1">Uncharacterized protein</fullName>
    </submittedName>
</protein>
<evidence type="ECO:0000313" key="2">
    <source>
        <dbReference type="Proteomes" id="UP001500058"/>
    </source>
</evidence>